<dbReference type="AlphaFoldDB" id="A0A2S7TZ96"/>
<dbReference type="GO" id="GO:0004784">
    <property type="term" value="F:superoxide dismutase activity"/>
    <property type="evidence" value="ECO:0007669"/>
    <property type="project" value="InterPro"/>
</dbReference>
<dbReference type="InterPro" id="IPR014123">
    <property type="entry name" value="Superoxide_dismutase_Ni-type"/>
</dbReference>
<evidence type="ECO:0000313" key="2">
    <source>
        <dbReference type="EMBL" id="PQJ27541.1"/>
    </source>
</evidence>
<gene>
    <name evidence="2" type="ORF">BSZ32_02880</name>
</gene>
<comment type="caution">
    <text evidence="2">The sequence shown here is derived from an EMBL/GenBank/DDBJ whole genome shotgun (WGS) entry which is preliminary data.</text>
</comment>
<dbReference type="InterPro" id="IPR036502">
    <property type="entry name" value="NiSOD_sf"/>
</dbReference>
<accession>A0A2S7TZ96</accession>
<dbReference type="Gene3D" id="1.20.120.400">
    <property type="entry name" value="Nickel-containing superoxide dismutase"/>
    <property type="match status" value="1"/>
</dbReference>
<organism evidence="2 3">
    <name type="scientific">Rubritalea profundi</name>
    <dbReference type="NCBI Taxonomy" id="1658618"/>
    <lineage>
        <taxon>Bacteria</taxon>
        <taxon>Pseudomonadati</taxon>
        <taxon>Verrucomicrobiota</taxon>
        <taxon>Verrucomicrobiia</taxon>
        <taxon>Verrucomicrobiales</taxon>
        <taxon>Rubritaleaceae</taxon>
        <taxon>Rubritalea</taxon>
    </lineage>
</organism>
<keyword evidence="3" id="KW-1185">Reference proteome</keyword>
<dbReference type="Pfam" id="PF09055">
    <property type="entry name" value="Sod_Ni"/>
    <property type="match status" value="1"/>
</dbReference>
<dbReference type="RefSeq" id="WP_105042031.1">
    <property type="nucleotide sequence ID" value="NZ_MQWA01000001.1"/>
</dbReference>
<dbReference type="SUPFAM" id="SSF109770">
    <property type="entry name" value="Nickel-containing superoxide dismutase, NiSOD"/>
    <property type="match status" value="1"/>
</dbReference>
<dbReference type="Proteomes" id="UP000239907">
    <property type="component" value="Unassembled WGS sequence"/>
</dbReference>
<evidence type="ECO:0000313" key="3">
    <source>
        <dbReference type="Proteomes" id="UP000239907"/>
    </source>
</evidence>
<protein>
    <recommendedName>
        <fullName evidence="4">Superoxide dismutase</fullName>
    </recommendedName>
</protein>
<name>A0A2S7TZ96_9BACT</name>
<evidence type="ECO:0008006" key="4">
    <source>
        <dbReference type="Google" id="ProtNLM"/>
    </source>
</evidence>
<proteinExistence type="predicted"/>
<dbReference type="EMBL" id="MQWA01000001">
    <property type="protein sequence ID" value="PQJ27541.1"/>
    <property type="molecule type" value="Genomic_DNA"/>
</dbReference>
<feature type="signal peptide" evidence="1">
    <location>
        <begin position="1"/>
        <end position="23"/>
    </location>
</feature>
<reference evidence="2 3" key="1">
    <citation type="submission" date="2016-12" db="EMBL/GenBank/DDBJ databases">
        <title>Study of bacterial adaptation to deep sea.</title>
        <authorList>
            <person name="Song J."/>
            <person name="Yoshizawa S."/>
            <person name="Kogure K."/>
        </authorList>
    </citation>
    <scope>NUCLEOTIDE SEQUENCE [LARGE SCALE GENOMIC DNA]</scope>
    <source>
        <strain evidence="2 3">SAORIC-165</strain>
    </source>
</reference>
<dbReference type="GO" id="GO:0016151">
    <property type="term" value="F:nickel cation binding"/>
    <property type="evidence" value="ECO:0007669"/>
    <property type="project" value="InterPro"/>
</dbReference>
<evidence type="ECO:0000256" key="1">
    <source>
        <dbReference type="SAM" id="SignalP"/>
    </source>
</evidence>
<feature type="chain" id="PRO_5015555910" description="Superoxide dismutase" evidence="1">
    <location>
        <begin position="24"/>
        <end position="149"/>
    </location>
</feature>
<keyword evidence="1" id="KW-0732">Signal</keyword>
<sequence length="149" mass="16715">MKTTILSATVALLAIASAPILSAHCQVPCGIYADDNVFATMHKDQETIAKAMQQINELSKDPSKNTNQLTRWISNKEKHAQSIQDTVAQYFLAQRVKITETDKAAYTKKLTLLHQITVYAMKCKQTTDLENAKKLHATLDQFQATYTKK</sequence>
<dbReference type="OrthoDB" id="9790847at2"/>